<dbReference type="Proteomes" id="UP001157006">
    <property type="component" value="Chromosome 5"/>
</dbReference>
<proteinExistence type="predicted"/>
<protein>
    <submittedName>
        <fullName evidence="1">Uncharacterized protein</fullName>
    </submittedName>
</protein>
<gene>
    <name evidence="1" type="ORF">VFH_V197600</name>
</gene>
<accession>A0AAV1B0C2</accession>
<sequence length="140" mass="15442">MCAMGAGRNRARLCAENDAGLSGEFKNLCWRCSYFASDCATTPLNHFSFNLRTTFSHTKLESKKKHILNSKAVVVLCVTGGLRRGRIDGGGSFRRSESEGMEMTDGVMSRLPVLSDAGGRYRKENRWRSESVMRGGADPV</sequence>
<name>A0AAV1B0C2_VICFA</name>
<evidence type="ECO:0000313" key="1">
    <source>
        <dbReference type="EMBL" id="CAI8615817.1"/>
    </source>
</evidence>
<organism evidence="1 2">
    <name type="scientific">Vicia faba</name>
    <name type="common">Broad bean</name>
    <name type="synonym">Faba vulgaris</name>
    <dbReference type="NCBI Taxonomy" id="3906"/>
    <lineage>
        <taxon>Eukaryota</taxon>
        <taxon>Viridiplantae</taxon>
        <taxon>Streptophyta</taxon>
        <taxon>Embryophyta</taxon>
        <taxon>Tracheophyta</taxon>
        <taxon>Spermatophyta</taxon>
        <taxon>Magnoliopsida</taxon>
        <taxon>eudicotyledons</taxon>
        <taxon>Gunneridae</taxon>
        <taxon>Pentapetalae</taxon>
        <taxon>rosids</taxon>
        <taxon>fabids</taxon>
        <taxon>Fabales</taxon>
        <taxon>Fabaceae</taxon>
        <taxon>Papilionoideae</taxon>
        <taxon>50 kb inversion clade</taxon>
        <taxon>NPAAA clade</taxon>
        <taxon>Hologalegina</taxon>
        <taxon>IRL clade</taxon>
        <taxon>Fabeae</taxon>
        <taxon>Vicia</taxon>
    </lineage>
</organism>
<dbReference type="AlphaFoldDB" id="A0AAV1B0C2"/>
<evidence type="ECO:0000313" key="2">
    <source>
        <dbReference type="Proteomes" id="UP001157006"/>
    </source>
</evidence>
<reference evidence="1 2" key="1">
    <citation type="submission" date="2023-01" db="EMBL/GenBank/DDBJ databases">
        <authorList>
            <person name="Kreplak J."/>
        </authorList>
    </citation>
    <scope>NUCLEOTIDE SEQUENCE [LARGE SCALE GENOMIC DNA]</scope>
</reference>
<dbReference type="EMBL" id="OX451740">
    <property type="protein sequence ID" value="CAI8615817.1"/>
    <property type="molecule type" value="Genomic_DNA"/>
</dbReference>
<keyword evidence="2" id="KW-1185">Reference proteome</keyword>